<dbReference type="SMART" id="SM01154">
    <property type="entry name" value="DUF1704"/>
    <property type="match status" value="1"/>
</dbReference>
<dbReference type="GO" id="GO:0080164">
    <property type="term" value="P:regulation of nitric oxide metabolic process"/>
    <property type="evidence" value="ECO:0007669"/>
    <property type="project" value="TreeGrafter"/>
</dbReference>
<evidence type="ECO:0000256" key="1">
    <source>
        <dbReference type="ARBA" id="ARBA00001947"/>
    </source>
</evidence>
<evidence type="ECO:0000256" key="3">
    <source>
        <dbReference type="ARBA" id="ARBA00022801"/>
    </source>
</evidence>
<dbReference type="GO" id="GO:0006508">
    <property type="term" value="P:proteolysis"/>
    <property type="evidence" value="ECO:0007669"/>
    <property type="project" value="UniProtKB-KW"/>
</dbReference>
<evidence type="ECO:0008006" key="6">
    <source>
        <dbReference type="Google" id="ProtNLM"/>
    </source>
</evidence>
<dbReference type="InterPro" id="IPR012548">
    <property type="entry name" value="MATCAP"/>
</dbReference>
<keyword evidence="2" id="KW-0645">Protease</keyword>
<comment type="cofactor">
    <cofactor evidence="1">
        <name>Zn(2+)</name>
        <dbReference type="ChEBI" id="CHEBI:29105"/>
    </cofactor>
</comment>
<dbReference type="GO" id="GO:0008237">
    <property type="term" value="F:metallopeptidase activity"/>
    <property type="evidence" value="ECO:0007669"/>
    <property type="project" value="UniProtKB-KW"/>
</dbReference>
<evidence type="ECO:0000313" key="5">
    <source>
        <dbReference type="EMBL" id="SVA30088.1"/>
    </source>
</evidence>
<reference evidence="5" key="1">
    <citation type="submission" date="2018-05" db="EMBL/GenBank/DDBJ databases">
        <authorList>
            <person name="Lanie J.A."/>
            <person name="Ng W.-L."/>
            <person name="Kazmierczak K.M."/>
            <person name="Andrzejewski T.M."/>
            <person name="Davidsen T.M."/>
            <person name="Wayne K.J."/>
            <person name="Tettelin H."/>
            <person name="Glass J.I."/>
            <person name="Rusch D."/>
            <person name="Podicherti R."/>
            <person name="Tsui H.-C.T."/>
            <person name="Winkler M.E."/>
        </authorList>
    </citation>
    <scope>NUCLEOTIDE SEQUENCE</scope>
</reference>
<gene>
    <name evidence="5" type="ORF">METZ01_LOCUS82942</name>
</gene>
<name>A0A381UR34_9ZZZZ</name>
<dbReference type="PANTHER" id="PTHR31817:SF0">
    <property type="entry name" value="CHROMOSOME UNDETERMINED SCAFFOLD_67, WHOLE GENOME SHOTGUN SEQUENCE"/>
    <property type="match status" value="1"/>
</dbReference>
<dbReference type="PANTHER" id="PTHR31817">
    <property type="match status" value="1"/>
</dbReference>
<dbReference type="Pfam" id="PF08014">
    <property type="entry name" value="MATCAP"/>
    <property type="match status" value="1"/>
</dbReference>
<organism evidence="5">
    <name type="scientific">marine metagenome</name>
    <dbReference type="NCBI Taxonomy" id="408172"/>
    <lineage>
        <taxon>unclassified sequences</taxon>
        <taxon>metagenomes</taxon>
        <taxon>ecological metagenomes</taxon>
    </lineage>
</organism>
<keyword evidence="4" id="KW-0482">Metalloprotease</keyword>
<evidence type="ECO:0000256" key="2">
    <source>
        <dbReference type="ARBA" id="ARBA00022670"/>
    </source>
</evidence>
<accession>A0A381UR34</accession>
<evidence type="ECO:0000256" key="4">
    <source>
        <dbReference type="ARBA" id="ARBA00023049"/>
    </source>
</evidence>
<protein>
    <recommendedName>
        <fullName evidence="6">DUF1704 domain-containing protein</fullName>
    </recommendedName>
</protein>
<dbReference type="EMBL" id="UINC01006865">
    <property type="protein sequence ID" value="SVA30088.1"/>
    <property type="molecule type" value="Genomic_DNA"/>
</dbReference>
<proteinExistence type="predicted"/>
<dbReference type="AlphaFoldDB" id="A0A381UR34"/>
<sequence length="414" mass="47444">MLRQKAAIRLGKISNILFKASRDVRILKHLRWPERVRYSFFRSGSEKLPDVDYPPFYPEPVLAKLNTARSLLQDSSYDKWLKKKADDIEAGVKLLTSCGKRDFFKYSADIYGLPSDTLHDQMTTPLELATKFESVINAYYSSPIKKLKPKYISSDDIRQRIEKKVNIIFGTQSPKVIIVDALSANATASSKVIKIRRNSTFTEKDVAQLVNHEALVHVATSLNGRNQNTMKILGGNYGAITKTQEGLAVFSEFITGSIDVERMYRLSDRVLAIQMAIDGASFIDVYRFFLKRTDVKTQAFENARRVFRGGVLEGGAPFTKDIVYLDGLIRVHNFFRSAVANGREDILELIFSGKIDLDDIPVLIRMKKEGLIKKPNYIPYWLRNMDYLVCYFAFSVFMDDIDYTKVDEYYDRVF</sequence>
<keyword evidence="3" id="KW-0378">Hydrolase</keyword>